<dbReference type="InterPro" id="IPR000047">
    <property type="entry name" value="HTH_motif"/>
</dbReference>
<dbReference type="CDD" id="cd00086">
    <property type="entry name" value="homeodomain"/>
    <property type="match status" value="1"/>
</dbReference>
<proteinExistence type="predicted"/>
<dbReference type="RefSeq" id="XP_013409559.1">
    <property type="nucleotide sequence ID" value="XM_013554105.1"/>
</dbReference>
<dbReference type="InterPro" id="IPR009057">
    <property type="entry name" value="Homeodomain-like_sf"/>
</dbReference>
<dbReference type="AlphaFoldDB" id="A0A1S3JI32"/>
<keyword evidence="3 5" id="KW-0371">Homeobox</keyword>
<gene>
    <name evidence="10" type="primary">LOC106173106</name>
</gene>
<dbReference type="GO" id="GO:0005634">
    <property type="term" value="C:nucleus"/>
    <property type="evidence" value="ECO:0007669"/>
    <property type="project" value="UniProtKB-SubCell"/>
</dbReference>
<dbReference type="PANTHER" id="PTHR24340">
    <property type="entry name" value="HOMEOBOX PROTEIN NKX"/>
    <property type="match status" value="1"/>
</dbReference>
<feature type="domain" description="Homeobox" evidence="8">
    <location>
        <begin position="188"/>
        <end position="248"/>
    </location>
</feature>
<evidence type="ECO:0000256" key="2">
    <source>
        <dbReference type="ARBA" id="ARBA00023125"/>
    </source>
</evidence>
<evidence type="ECO:0000256" key="1">
    <source>
        <dbReference type="ARBA" id="ARBA00004123"/>
    </source>
</evidence>
<reference evidence="10" key="1">
    <citation type="submission" date="2025-08" db="UniProtKB">
        <authorList>
            <consortium name="RefSeq"/>
        </authorList>
    </citation>
    <scope>IDENTIFICATION</scope>
    <source>
        <tissue evidence="10">Gonads</tissue>
    </source>
</reference>
<dbReference type="GO" id="GO:0030154">
    <property type="term" value="P:cell differentiation"/>
    <property type="evidence" value="ECO:0007669"/>
    <property type="project" value="TreeGrafter"/>
</dbReference>
<feature type="compositionally biased region" description="Polar residues" evidence="7">
    <location>
        <begin position="280"/>
        <end position="291"/>
    </location>
</feature>
<keyword evidence="9" id="KW-1185">Reference proteome</keyword>
<comment type="subcellular location">
    <subcellularLocation>
        <location evidence="1 5 6">Nucleus</location>
    </subcellularLocation>
</comment>
<dbReference type="KEGG" id="lak:106173106"/>
<dbReference type="Proteomes" id="UP000085678">
    <property type="component" value="Unplaced"/>
</dbReference>
<accession>A0A1S3JI32</accession>
<evidence type="ECO:0000256" key="7">
    <source>
        <dbReference type="SAM" id="MobiDB-lite"/>
    </source>
</evidence>
<dbReference type="SMART" id="SM00389">
    <property type="entry name" value="HOX"/>
    <property type="match status" value="1"/>
</dbReference>
<evidence type="ECO:0000256" key="5">
    <source>
        <dbReference type="PROSITE-ProRule" id="PRU00108"/>
    </source>
</evidence>
<dbReference type="SUPFAM" id="SSF46689">
    <property type="entry name" value="Homeodomain-like"/>
    <property type="match status" value="1"/>
</dbReference>
<dbReference type="PRINTS" id="PR00031">
    <property type="entry name" value="HTHREPRESSR"/>
</dbReference>
<sequence length="307" mass="33562">MLDFCAAPDPSATTAGGYAGHCQNASPVSMQSLFNVNSSYVDSVCAGSSPLTSRQSAFVLSNPPLAALHNMTETKVPPAASLLSQTSHYSQTSLKHFGFGPNSTPHGITDILSRPLPYGTTANLSIPRLNSTGMYYPQSRFPSCKPLADLPGRTPIYWPGVAAMGPQWRAQQGDSYLVQGNMSVDKDGKKKHTRPTFSGQQIFALEKTFEQTKYLAGPERARLAYALGMTESQVKVWFQNRRTKWRKKHAAEMATAKKRQEERAQQMDSSDTEDSENYRKATSTTPNLTGSSPPPDFTFNPSQLGLV</sequence>
<dbReference type="STRING" id="7574.A0A1S3JI32"/>
<dbReference type="OMA" id="CARFTAN"/>
<evidence type="ECO:0000313" key="10">
    <source>
        <dbReference type="RefSeq" id="XP_013409559.1"/>
    </source>
</evidence>
<dbReference type="FunFam" id="1.10.10.60:FF:000067">
    <property type="entry name" value="NK6 homeobox 1"/>
    <property type="match status" value="1"/>
</dbReference>
<evidence type="ECO:0000313" key="9">
    <source>
        <dbReference type="Proteomes" id="UP000085678"/>
    </source>
</evidence>
<keyword evidence="2 5" id="KW-0238">DNA-binding</keyword>
<dbReference type="GO" id="GO:0000981">
    <property type="term" value="F:DNA-binding transcription factor activity, RNA polymerase II-specific"/>
    <property type="evidence" value="ECO:0007669"/>
    <property type="project" value="InterPro"/>
</dbReference>
<dbReference type="InterPro" id="IPR017970">
    <property type="entry name" value="Homeobox_CS"/>
</dbReference>
<dbReference type="InterPro" id="IPR001356">
    <property type="entry name" value="HD"/>
</dbReference>
<name>A0A1S3JI32_LINAN</name>
<dbReference type="GO" id="GO:0000978">
    <property type="term" value="F:RNA polymerase II cis-regulatory region sequence-specific DNA binding"/>
    <property type="evidence" value="ECO:0007669"/>
    <property type="project" value="TreeGrafter"/>
</dbReference>
<organism evidence="9 10">
    <name type="scientific">Lingula anatina</name>
    <name type="common">Brachiopod</name>
    <name type="synonym">Lingula unguis</name>
    <dbReference type="NCBI Taxonomy" id="7574"/>
    <lineage>
        <taxon>Eukaryota</taxon>
        <taxon>Metazoa</taxon>
        <taxon>Spiralia</taxon>
        <taxon>Lophotrochozoa</taxon>
        <taxon>Brachiopoda</taxon>
        <taxon>Linguliformea</taxon>
        <taxon>Lingulata</taxon>
        <taxon>Lingulida</taxon>
        <taxon>Linguloidea</taxon>
        <taxon>Lingulidae</taxon>
        <taxon>Lingula</taxon>
    </lineage>
</organism>
<evidence type="ECO:0000256" key="6">
    <source>
        <dbReference type="RuleBase" id="RU000682"/>
    </source>
</evidence>
<feature type="DNA-binding region" description="Homeobox" evidence="5">
    <location>
        <begin position="190"/>
        <end position="249"/>
    </location>
</feature>
<dbReference type="Gene3D" id="1.10.10.60">
    <property type="entry name" value="Homeodomain-like"/>
    <property type="match status" value="1"/>
</dbReference>
<dbReference type="GeneID" id="106173106"/>
<evidence type="ECO:0000259" key="8">
    <source>
        <dbReference type="PROSITE" id="PS50071"/>
    </source>
</evidence>
<dbReference type="OrthoDB" id="6159439at2759"/>
<dbReference type="Pfam" id="PF00046">
    <property type="entry name" value="Homeodomain"/>
    <property type="match status" value="1"/>
</dbReference>
<evidence type="ECO:0000256" key="4">
    <source>
        <dbReference type="ARBA" id="ARBA00023242"/>
    </source>
</evidence>
<dbReference type="PROSITE" id="PS50071">
    <property type="entry name" value="HOMEOBOX_2"/>
    <property type="match status" value="1"/>
</dbReference>
<dbReference type="PANTHER" id="PTHR24340:SF21">
    <property type="entry name" value="HOMEOBOX PROTEIN NKX-6.2"/>
    <property type="match status" value="1"/>
</dbReference>
<evidence type="ECO:0000256" key="3">
    <source>
        <dbReference type="ARBA" id="ARBA00023155"/>
    </source>
</evidence>
<keyword evidence="4 5" id="KW-0539">Nucleus</keyword>
<dbReference type="PROSITE" id="PS00027">
    <property type="entry name" value="HOMEOBOX_1"/>
    <property type="match status" value="1"/>
</dbReference>
<feature type="region of interest" description="Disordered" evidence="7">
    <location>
        <begin position="255"/>
        <end position="307"/>
    </location>
</feature>
<dbReference type="InParanoid" id="A0A1S3JI32"/>
<protein>
    <submittedName>
        <fullName evidence="10">Homeobox protein Nkx-6.2</fullName>
    </submittedName>
</protein>
<dbReference type="InterPro" id="IPR050394">
    <property type="entry name" value="Homeobox_NK-like"/>
</dbReference>
<dbReference type="PRINTS" id="PR00024">
    <property type="entry name" value="HOMEOBOX"/>
</dbReference>
<dbReference type="InterPro" id="IPR020479">
    <property type="entry name" value="HD_metazoa"/>
</dbReference>